<evidence type="ECO:0000259" key="4">
    <source>
        <dbReference type="Pfam" id="PF02558"/>
    </source>
</evidence>
<feature type="domain" description="Ketopantoate reductase N-terminal" evidence="4">
    <location>
        <begin position="4"/>
        <end position="149"/>
    </location>
</feature>
<name>A0ABQ0M6S0_MYCCL</name>
<comment type="similarity">
    <text evidence="1">Belongs to the ketopantoate reductase family.</text>
</comment>
<dbReference type="SUPFAM" id="SSF48179">
    <property type="entry name" value="6-phosphogluconate dehydrogenase C-terminal domain-like"/>
    <property type="match status" value="1"/>
</dbReference>
<dbReference type="Pfam" id="PF08546">
    <property type="entry name" value="ApbA_C"/>
    <property type="match status" value="1"/>
</dbReference>
<keyword evidence="2" id="KW-0521">NADP</keyword>
<evidence type="ECO:0000259" key="5">
    <source>
        <dbReference type="Pfam" id="PF08546"/>
    </source>
</evidence>
<dbReference type="InterPro" id="IPR036291">
    <property type="entry name" value="NAD(P)-bd_dom_sf"/>
</dbReference>
<reference evidence="6" key="1">
    <citation type="submission" date="2014-09" db="EMBL/GenBank/DDBJ databases">
        <title>Genome sequence of the luminous mushroom Mycena chlorophos for searching fungal bioluminescence genes.</title>
        <authorList>
            <person name="Tanaka Y."/>
            <person name="Kasuga D."/>
            <person name="Oba Y."/>
            <person name="Hase S."/>
            <person name="Sato K."/>
            <person name="Oba Y."/>
            <person name="Sakakibara Y."/>
        </authorList>
    </citation>
    <scope>NUCLEOTIDE SEQUENCE</scope>
</reference>
<protein>
    <recommendedName>
        <fullName evidence="8">2-dehydropantoate 2-reductase</fullName>
    </recommendedName>
</protein>
<keyword evidence="7" id="KW-1185">Reference proteome</keyword>
<dbReference type="Gene3D" id="1.10.1040.10">
    <property type="entry name" value="N-(1-d-carboxylethyl)-l-norvaline Dehydrogenase, domain 2"/>
    <property type="match status" value="1"/>
</dbReference>
<evidence type="ECO:0000256" key="2">
    <source>
        <dbReference type="ARBA" id="ARBA00022857"/>
    </source>
</evidence>
<dbReference type="InterPro" id="IPR008927">
    <property type="entry name" value="6-PGluconate_DH-like_C_sf"/>
</dbReference>
<dbReference type="InterPro" id="IPR013752">
    <property type="entry name" value="KPA_reductase"/>
</dbReference>
<evidence type="ECO:0008006" key="8">
    <source>
        <dbReference type="Google" id="ProtNLM"/>
    </source>
</evidence>
<dbReference type="PANTHER" id="PTHR43765:SF2">
    <property type="entry name" value="2-DEHYDROPANTOATE 2-REDUCTASE"/>
    <property type="match status" value="1"/>
</dbReference>
<dbReference type="Proteomes" id="UP000815677">
    <property type="component" value="Unassembled WGS sequence"/>
</dbReference>
<evidence type="ECO:0000313" key="6">
    <source>
        <dbReference type="EMBL" id="GAT58999.1"/>
    </source>
</evidence>
<organism evidence="6 7">
    <name type="scientific">Mycena chlorophos</name>
    <name type="common">Agaric fungus</name>
    <name type="synonym">Agaricus chlorophos</name>
    <dbReference type="NCBI Taxonomy" id="658473"/>
    <lineage>
        <taxon>Eukaryota</taxon>
        <taxon>Fungi</taxon>
        <taxon>Dikarya</taxon>
        <taxon>Basidiomycota</taxon>
        <taxon>Agaricomycotina</taxon>
        <taxon>Agaricomycetes</taxon>
        <taxon>Agaricomycetidae</taxon>
        <taxon>Agaricales</taxon>
        <taxon>Marasmiineae</taxon>
        <taxon>Mycenaceae</taxon>
        <taxon>Mycena</taxon>
    </lineage>
</organism>
<dbReference type="InterPro" id="IPR013328">
    <property type="entry name" value="6PGD_dom2"/>
</dbReference>
<sequence>MRLHLAGTGALGSIVAHHLRRATSSAHSVVFLHADESDAYNAPNGLVVRTPGGSTTASTGLDNDCYEPSSSSPTPIESLILTTRAHNALPVIQRLLPRLSPDSTIVLVQNTPAVYDRLIQHIFVDPKTRPHMVLASTSHVGFFEGERRYGLLRQTHVGKFSLGIVTDPHGRDFEASLYNTASLAHERVLRLSDIGEPQVDPQYRRYRSLRNTMAAFLLTETLNPSWRPLGDVHVAQRQSLVIHSIIHPLTALMGCSTYEVFQQPSAVNIARRVCGEATLLFQEQAKEEARTWAPAEEMGSETMGIARIPPVLGQDRLLDECLRVAQSPETSSIDSSMLRAVRHNRPTEINFLNGYLLHLGKSFRVPMPTTAALYDMVKMRAAIPLDRIM</sequence>
<evidence type="ECO:0000256" key="1">
    <source>
        <dbReference type="ARBA" id="ARBA00007870"/>
    </source>
</evidence>
<feature type="domain" description="Ketopantoate reductase C-terminal" evidence="5">
    <location>
        <begin position="235"/>
        <end position="380"/>
    </location>
</feature>
<accession>A0ABQ0M6S0</accession>
<gene>
    <name evidence="6" type="ORF">MCHLO_15363</name>
</gene>
<proteinExistence type="inferred from homology"/>
<dbReference type="InterPro" id="IPR013332">
    <property type="entry name" value="KPR_N"/>
</dbReference>
<dbReference type="InterPro" id="IPR050838">
    <property type="entry name" value="Ketopantoate_reductase"/>
</dbReference>
<keyword evidence="3" id="KW-0560">Oxidoreductase</keyword>
<evidence type="ECO:0000256" key="3">
    <source>
        <dbReference type="ARBA" id="ARBA00023002"/>
    </source>
</evidence>
<dbReference type="PANTHER" id="PTHR43765">
    <property type="entry name" value="2-DEHYDROPANTOATE 2-REDUCTASE-RELATED"/>
    <property type="match status" value="1"/>
</dbReference>
<dbReference type="Gene3D" id="3.40.50.720">
    <property type="entry name" value="NAD(P)-binding Rossmann-like Domain"/>
    <property type="match status" value="1"/>
</dbReference>
<dbReference type="EMBL" id="DF849799">
    <property type="protein sequence ID" value="GAT58999.1"/>
    <property type="molecule type" value="Genomic_DNA"/>
</dbReference>
<dbReference type="Pfam" id="PF02558">
    <property type="entry name" value="ApbA"/>
    <property type="match status" value="1"/>
</dbReference>
<dbReference type="SUPFAM" id="SSF51735">
    <property type="entry name" value="NAD(P)-binding Rossmann-fold domains"/>
    <property type="match status" value="1"/>
</dbReference>
<evidence type="ECO:0000313" key="7">
    <source>
        <dbReference type="Proteomes" id="UP000815677"/>
    </source>
</evidence>